<dbReference type="GO" id="GO:0004402">
    <property type="term" value="F:histone acetyltransferase activity"/>
    <property type="evidence" value="ECO:0007669"/>
    <property type="project" value="InterPro"/>
</dbReference>
<dbReference type="InterPro" id="IPR040240">
    <property type="entry name" value="TAF1"/>
</dbReference>
<dbReference type="InterPro" id="IPR009067">
    <property type="entry name" value="TAF_II_230-bd"/>
</dbReference>
<protein>
    <recommendedName>
        <fullName evidence="3">TAFII-230 TBP-binding domain-containing protein</fullName>
    </recommendedName>
</protein>
<reference evidence="4 5" key="1">
    <citation type="submission" date="2017-09" db="EMBL/GenBank/DDBJ databases">
        <title>WGS assembly of Aquilegia coerulea Goldsmith.</title>
        <authorList>
            <person name="Hodges S."/>
            <person name="Kramer E."/>
            <person name="Nordborg M."/>
            <person name="Tomkins J."/>
            <person name="Borevitz J."/>
            <person name="Derieg N."/>
            <person name="Yan J."/>
            <person name="Mihaltcheva S."/>
            <person name="Hayes R.D."/>
            <person name="Rokhsar D."/>
        </authorList>
    </citation>
    <scope>NUCLEOTIDE SEQUENCE [LARGE SCALE GENOMIC DNA]</scope>
    <source>
        <strain evidence="5">cv. Goldsmith</strain>
    </source>
</reference>
<dbReference type="SUPFAM" id="SSF47055">
    <property type="entry name" value="TAF(II)230 TBP-binding fragment"/>
    <property type="match status" value="1"/>
</dbReference>
<accession>A0A2G5CR95</accession>
<dbReference type="PANTHER" id="PTHR13900:SF0">
    <property type="entry name" value="TRANSCRIPTION INITIATION FACTOR TFIID SUBUNIT 1"/>
    <property type="match status" value="1"/>
</dbReference>
<dbReference type="GO" id="GO:0016251">
    <property type="term" value="F:RNA polymerase II general transcription initiation factor activity"/>
    <property type="evidence" value="ECO:0007669"/>
    <property type="project" value="InterPro"/>
</dbReference>
<dbReference type="STRING" id="218851.A0A2G5CR95"/>
<dbReference type="InParanoid" id="A0A2G5CR95"/>
<evidence type="ECO:0000256" key="1">
    <source>
        <dbReference type="ARBA" id="ARBA00023015"/>
    </source>
</evidence>
<keyword evidence="1" id="KW-0805">Transcription regulation</keyword>
<proteinExistence type="predicted"/>
<keyword evidence="5" id="KW-1185">Reference proteome</keyword>
<dbReference type="OrthoDB" id="5752at2759"/>
<feature type="domain" description="TAFII-230 TBP-binding" evidence="3">
    <location>
        <begin position="1"/>
        <end position="34"/>
    </location>
</feature>
<dbReference type="GO" id="GO:0017025">
    <property type="term" value="F:TBP-class protein binding"/>
    <property type="evidence" value="ECO:0007669"/>
    <property type="project" value="InterPro"/>
</dbReference>
<evidence type="ECO:0000256" key="2">
    <source>
        <dbReference type="ARBA" id="ARBA00023163"/>
    </source>
</evidence>
<sequence length="271" mass="31153">MEILGFMFGNVDKDGDLDVDYFDEDSKQHIVELGLSLMSDIDTDTIPADVTEEDYDHVKKAEDAIDYEDIDDEQYEEIPEIIQQPTFQEEEEDYLLPKSQYFSAQLSLDSLGQRNSVFDQENYDEDDDFDKVEKAVDGNLEAQSSPGKVFEEEMSYKNGKLAVALEDSQDEQEDLQETLSEKSMSALPVLYIGDRTVVLHFSEIFGIHEPIKKGEKRSSGYPIFKGMLKFLGLTREARPYFRDSLFRWKASAMTCRIVSEPKQFELSICFL</sequence>
<dbReference type="PANTHER" id="PTHR13900">
    <property type="entry name" value="TRANSCRIPTION INITIATION FACTOR TFIID"/>
    <property type="match status" value="1"/>
</dbReference>
<dbReference type="AlphaFoldDB" id="A0A2G5CR95"/>
<gene>
    <name evidence="4" type="ORF">AQUCO_04000117v1</name>
</gene>
<dbReference type="EMBL" id="KZ305057">
    <property type="protein sequence ID" value="PIA33825.1"/>
    <property type="molecule type" value="Genomic_DNA"/>
</dbReference>
<organism evidence="4 5">
    <name type="scientific">Aquilegia coerulea</name>
    <name type="common">Rocky mountain columbine</name>
    <dbReference type="NCBI Taxonomy" id="218851"/>
    <lineage>
        <taxon>Eukaryota</taxon>
        <taxon>Viridiplantae</taxon>
        <taxon>Streptophyta</taxon>
        <taxon>Embryophyta</taxon>
        <taxon>Tracheophyta</taxon>
        <taxon>Spermatophyta</taxon>
        <taxon>Magnoliopsida</taxon>
        <taxon>Ranunculales</taxon>
        <taxon>Ranunculaceae</taxon>
        <taxon>Thalictroideae</taxon>
        <taxon>Aquilegia</taxon>
    </lineage>
</organism>
<dbReference type="Pfam" id="PF09247">
    <property type="entry name" value="TBP-binding"/>
    <property type="match status" value="1"/>
</dbReference>
<dbReference type="Proteomes" id="UP000230069">
    <property type="component" value="Unassembled WGS sequence"/>
</dbReference>
<dbReference type="GO" id="GO:0051123">
    <property type="term" value="P:RNA polymerase II preinitiation complex assembly"/>
    <property type="evidence" value="ECO:0007669"/>
    <property type="project" value="TreeGrafter"/>
</dbReference>
<name>A0A2G5CR95_AQUCA</name>
<dbReference type="InterPro" id="IPR036741">
    <property type="entry name" value="TAFII-230_TBP-bd_sf"/>
</dbReference>
<dbReference type="Gene3D" id="1.10.1100.10">
    <property type="entry name" value="TAFII-230 TBP-binding domain"/>
    <property type="match status" value="1"/>
</dbReference>
<dbReference type="GO" id="GO:0005669">
    <property type="term" value="C:transcription factor TFIID complex"/>
    <property type="evidence" value="ECO:0007669"/>
    <property type="project" value="InterPro"/>
</dbReference>
<evidence type="ECO:0000259" key="3">
    <source>
        <dbReference type="Pfam" id="PF09247"/>
    </source>
</evidence>
<evidence type="ECO:0000313" key="5">
    <source>
        <dbReference type="Proteomes" id="UP000230069"/>
    </source>
</evidence>
<keyword evidence="2" id="KW-0804">Transcription</keyword>
<evidence type="ECO:0000313" key="4">
    <source>
        <dbReference type="EMBL" id="PIA33825.1"/>
    </source>
</evidence>